<comment type="caution">
    <text evidence="3">The sequence shown here is derived from an EMBL/GenBank/DDBJ whole genome shotgun (WGS) entry which is preliminary data.</text>
</comment>
<evidence type="ECO:0000313" key="4">
    <source>
        <dbReference type="Proteomes" id="UP000076881"/>
    </source>
</evidence>
<dbReference type="SUPFAM" id="SSF53328">
    <property type="entry name" value="Formyltransferase"/>
    <property type="match status" value="1"/>
</dbReference>
<keyword evidence="4" id="KW-1185">Reference proteome</keyword>
<evidence type="ECO:0000256" key="1">
    <source>
        <dbReference type="ARBA" id="ARBA00012261"/>
    </source>
</evidence>
<name>A0A162JRE4_CORDF</name>
<dbReference type="EMBL" id="AZHF01000007">
    <property type="protein sequence ID" value="OAA72692.1"/>
    <property type="molecule type" value="Genomic_DNA"/>
</dbReference>
<gene>
    <name evidence="3" type="ORF">LEL_08476</name>
</gene>
<dbReference type="InterPro" id="IPR036477">
    <property type="entry name" value="Formyl_transf_N_sf"/>
</dbReference>
<proteinExistence type="predicted"/>
<reference evidence="3 4" key="1">
    <citation type="journal article" date="2016" name="Genome Biol. Evol.">
        <title>Divergent and convergent evolution of fungal pathogenicity.</title>
        <authorList>
            <person name="Shang Y."/>
            <person name="Xiao G."/>
            <person name="Zheng P."/>
            <person name="Cen K."/>
            <person name="Zhan S."/>
            <person name="Wang C."/>
        </authorList>
    </citation>
    <scope>NUCLEOTIDE SEQUENCE [LARGE SCALE GENOMIC DNA]</scope>
    <source>
        <strain evidence="3 4">RCEF 1005</strain>
    </source>
</reference>
<dbReference type="CDD" id="cd08646">
    <property type="entry name" value="FMT_core_Met-tRNA-FMT_N"/>
    <property type="match status" value="1"/>
</dbReference>
<organism evidence="3 4">
    <name type="scientific">Akanthomyces lecanii RCEF 1005</name>
    <dbReference type="NCBI Taxonomy" id="1081108"/>
    <lineage>
        <taxon>Eukaryota</taxon>
        <taxon>Fungi</taxon>
        <taxon>Dikarya</taxon>
        <taxon>Ascomycota</taxon>
        <taxon>Pezizomycotina</taxon>
        <taxon>Sordariomycetes</taxon>
        <taxon>Hypocreomycetidae</taxon>
        <taxon>Hypocreales</taxon>
        <taxon>Cordycipitaceae</taxon>
        <taxon>Akanthomyces</taxon>
        <taxon>Cordyceps confragosa</taxon>
    </lineage>
</organism>
<dbReference type="GO" id="GO:0005739">
    <property type="term" value="C:mitochondrion"/>
    <property type="evidence" value="ECO:0007669"/>
    <property type="project" value="TreeGrafter"/>
</dbReference>
<accession>A0A162JRE4</accession>
<dbReference type="Gene3D" id="3.40.50.12230">
    <property type="match status" value="1"/>
</dbReference>
<protein>
    <recommendedName>
        <fullName evidence="1">methionyl-tRNA formyltransferase</fullName>
        <ecNumber evidence="1">2.1.2.9</ecNumber>
    </recommendedName>
</protein>
<dbReference type="InterPro" id="IPR002376">
    <property type="entry name" value="Formyl_transf_N"/>
</dbReference>
<evidence type="ECO:0000259" key="2">
    <source>
        <dbReference type="Pfam" id="PF00551"/>
    </source>
</evidence>
<dbReference type="Proteomes" id="UP000076881">
    <property type="component" value="Unassembled WGS sequence"/>
</dbReference>
<dbReference type="GO" id="GO:0004479">
    <property type="term" value="F:methionyl-tRNA formyltransferase activity"/>
    <property type="evidence" value="ECO:0007669"/>
    <property type="project" value="UniProtKB-EC"/>
</dbReference>
<dbReference type="AlphaFoldDB" id="A0A162JRE4"/>
<dbReference type="Pfam" id="PF00551">
    <property type="entry name" value="Formyl_trans_N"/>
    <property type="match status" value="1"/>
</dbReference>
<dbReference type="PANTHER" id="PTHR11138">
    <property type="entry name" value="METHIONYL-TRNA FORMYLTRANSFERASE"/>
    <property type="match status" value="1"/>
</dbReference>
<feature type="domain" description="Formyl transferase N-terminal" evidence="2">
    <location>
        <begin position="52"/>
        <end position="205"/>
    </location>
</feature>
<dbReference type="InterPro" id="IPR041711">
    <property type="entry name" value="Met-tRNA-FMT_N"/>
</dbReference>
<dbReference type="PANTHER" id="PTHR11138:SF5">
    <property type="entry name" value="METHIONYL-TRNA FORMYLTRANSFERASE, MITOCHONDRIAL"/>
    <property type="match status" value="1"/>
</dbReference>
<dbReference type="EC" id="2.1.2.9" evidence="1"/>
<keyword evidence="3" id="KW-0808">Transferase</keyword>
<sequence length="392" mass="42595">MVHNLRRAVPSTLSVCRQSIKVCAQHADTTIIHSRSFTSSNALSKAQSDALRILFCGSDTFSCESLKALHTEHQRNKALVEQLEVMVLPGKRMGRGYKEIAQVPCKDLAQELGLKIHEKETFRGWKLPQGINLVVAVSFGLFVPPRILSSARYGGLNVHPSLLPHLRGPAPIHHAYLRGDQYTGVSLQTLDPTAFDHGTILAQTPAPGVRIPKDQKFPDLKRDLAVRGAAMLVQGLRDGVHVPPHEAVAGWAPGGAAALVHAPKMTKADTEVDWKTWRADDAVRRLSAFGAVWTCAVGQDGSKDAGLVKRVLLTEAKAVTDAAAEANSTQEQLIWVTDKAKKHVRVKVDAGSGRCYFEFGDGTWLEVEKAKMEGEGEKKAAVALRTLLGILP</sequence>
<evidence type="ECO:0000313" key="3">
    <source>
        <dbReference type="EMBL" id="OAA72692.1"/>
    </source>
</evidence>
<dbReference type="OrthoDB" id="10268103at2759"/>
<dbReference type="STRING" id="1081108.A0A162JRE4"/>